<dbReference type="Proteomes" id="UP000482634">
    <property type="component" value="Unassembled WGS sequence"/>
</dbReference>
<protein>
    <submittedName>
        <fullName evidence="1">LysR family transcriptional regulator</fullName>
    </submittedName>
</protein>
<reference evidence="1 2" key="1">
    <citation type="submission" date="2020-02" db="EMBL/GenBank/DDBJ databases">
        <title>Broccoli isolated Pseudomonas sp.</title>
        <authorList>
            <person name="Fujikawa T."/>
            <person name="Sawada H."/>
        </authorList>
    </citation>
    <scope>NUCLEOTIDE SEQUENCE [LARGE SCALE GENOMIC DNA]</scope>
    <source>
        <strain evidence="1 2">MAFF212427</strain>
    </source>
</reference>
<evidence type="ECO:0000313" key="1">
    <source>
        <dbReference type="EMBL" id="NER66708.1"/>
    </source>
</evidence>
<proteinExistence type="predicted"/>
<sequence>SIERGELMIPFGQPFSTGGVYALCLQPSATAHPACARVLRWFAGQAEG</sequence>
<dbReference type="EMBL" id="JAAHBU010000572">
    <property type="protein sequence ID" value="NER66708.1"/>
    <property type="molecule type" value="Genomic_DNA"/>
</dbReference>
<dbReference type="AlphaFoldDB" id="A0A6B3P2Z6"/>
<evidence type="ECO:0000313" key="2">
    <source>
        <dbReference type="Proteomes" id="UP000482634"/>
    </source>
</evidence>
<accession>A0A6B3P2Z6</accession>
<keyword evidence="2" id="KW-1185">Reference proteome</keyword>
<feature type="non-terminal residue" evidence="1">
    <location>
        <position position="1"/>
    </location>
</feature>
<comment type="caution">
    <text evidence="1">The sequence shown here is derived from an EMBL/GenBank/DDBJ whole genome shotgun (WGS) entry which is preliminary data.</text>
</comment>
<organism evidence="1 2">
    <name type="scientific">Pseudomonas brassicae</name>
    <dbReference type="NCBI Taxonomy" id="2708063"/>
    <lineage>
        <taxon>Bacteria</taxon>
        <taxon>Pseudomonadati</taxon>
        <taxon>Pseudomonadota</taxon>
        <taxon>Gammaproteobacteria</taxon>
        <taxon>Pseudomonadales</taxon>
        <taxon>Pseudomonadaceae</taxon>
        <taxon>Pseudomonas</taxon>
    </lineage>
</organism>
<name>A0A6B3P2Z6_9PSED</name>
<gene>
    <name evidence="1" type="ORF">G3436_26220</name>
</gene>